<evidence type="ECO:0000256" key="1">
    <source>
        <dbReference type="ARBA" id="ARBA00000085"/>
    </source>
</evidence>
<dbReference type="Pfam" id="PF00512">
    <property type="entry name" value="HisKA"/>
    <property type="match status" value="1"/>
</dbReference>
<dbReference type="InterPro" id="IPR000595">
    <property type="entry name" value="cNMP-bd_dom"/>
</dbReference>
<evidence type="ECO:0000259" key="10">
    <source>
        <dbReference type="PROSITE" id="PS50109"/>
    </source>
</evidence>
<evidence type="ECO:0000256" key="5">
    <source>
        <dbReference type="ARBA" id="ARBA00022741"/>
    </source>
</evidence>
<dbReference type="Gene3D" id="1.10.287.130">
    <property type="match status" value="1"/>
</dbReference>
<dbReference type="GO" id="GO:0005524">
    <property type="term" value="F:ATP binding"/>
    <property type="evidence" value="ECO:0007669"/>
    <property type="project" value="UniProtKB-KW"/>
</dbReference>
<dbReference type="InterPro" id="IPR003594">
    <property type="entry name" value="HATPase_dom"/>
</dbReference>
<evidence type="ECO:0000256" key="8">
    <source>
        <dbReference type="ARBA" id="ARBA00023012"/>
    </source>
</evidence>
<dbReference type="PROSITE" id="PS50042">
    <property type="entry name" value="CNMP_BINDING_3"/>
    <property type="match status" value="1"/>
</dbReference>
<keyword evidence="8" id="KW-0902">Two-component regulatory system</keyword>
<dbReference type="SUPFAM" id="SSF51206">
    <property type="entry name" value="cAMP-binding domain-like"/>
    <property type="match status" value="1"/>
</dbReference>
<dbReference type="InterPro" id="IPR004358">
    <property type="entry name" value="Sig_transdc_His_kin-like_C"/>
</dbReference>
<dbReference type="GO" id="GO:0000155">
    <property type="term" value="F:phosphorelay sensor kinase activity"/>
    <property type="evidence" value="ECO:0007669"/>
    <property type="project" value="InterPro"/>
</dbReference>
<accession>A0A6J4IQY9</accession>
<dbReference type="Pfam" id="PF02518">
    <property type="entry name" value="HATPase_c"/>
    <property type="match status" value="1"/>
</dbReference>
<keyword evidence="7" id="KW-0067">ATP-binding</keyword>
<dbReference type="PANTHER" id="PTHR43065">
    <property type="entry name" value="SENSOR HISTIDINE KINASE"/>
    <property type="match status" value="1"/>
</dbReference>
<dbReference type="InterPro" id="IPR003661">
    <property type="entry name" value="HisK_dim/P_dom"/>
</dbReference>
<dbReference type="InterPro" id="IPR005467">
    <property type="entry name" value="His_kinase_dom"/>
</dbReference>
<dbReference type="Pfam" id="PF00027">
    <property type="entry name" value="cNMP_binding"/>
    <property type="match status" value="1"/>
</dbReference>
<dbReference type="SUPFAM" id="SSF47384">
    <property type="entry name" value="Homodimeric domain of signal transducing histidine kinase"/>
    <property type="match status" value="1"/>
</dbReference>
<dbReference type="PRINTS" id="PR00344">
    <property type="entry name" value="BCTRLSENSOR"/>
</dbReference>
<dbReference type="InterPro" id="IPR036097">
    <property type="entry name" value="HisK_dim/P_sf"/>
</dbReference>
<keyword evidence="6" id="KW-0418">Kinase</keyword>
<evidence type="ECO:0000259" key="9">
    <source>
        <dbReference type="PROSITE" id="PS50042"/>
    </source>
</evidence>
<dbReference type="PANTHER" id="PTHR43065:SF10">
    <property type="entry name" value="PEROXIDE STRESS-ACTIVATED HISTIDINE KINASE MAK3"/>
    <property type="match status" value="1"/>
</dbReference>
<evidence type="ECO:0000313" key="11">
    <source>
        <dbReference type="EMBL" id="CAA9258386.1"/>
    </source>
</evidence>
<proteinExistence type="predicted"/>
<protein>
    <recommendedName>
        <fullName evidence="2">histidine kinase</fullName>
        <ecNumber evidence="2">2.7.13.3</ecNumber>
    </recommendedName>
</protein>
<sequence length="394" mass="42784">MQDGAILTGTLIPTSSSRVETRALEGSELFRSNQLIVGIPEAAFNGFSRQIDVVEFAAGQVIFLEDDPGDCLYLIASGSVKISKKGRGGQQETLTHLTDDDFFGEMALVDAGTRSAQATAETACVVGRVDEEAWALLLQVAAQQVLGNFTRTVTKRLRHNNQHFIDEMMRNERLSLLGGTISSVMHDMNNPITSILAACELMKGRAADPVLTDRMTGIIRDSVARMQTMAREMVEFTSGNTQLNVQSTPVTKLLDSLDHELQRCRQMNVDVRTEILYDGDVDVDYPRMLRVFSNLVRNARQAMKKTDGGRLTLRVHRTDDGVAFEVADTGCGIPKDILPRVFEPFVTHGKSHGTGLGLAIAKSIVDAHGGTIQVRSTEGAGTSFAVSMPVQGGG</sequence>
<dbReference type="PROSITE" id="PS00889">
    <property type="entry name" value="CNMP_BINDING_2"/>
    <property type="match status" value="1"/>
</dbReference>
<evidence type="ECO:0000256" key="6">
    <source>
        <dbReference type="ARBA" id="ARBA00022777"/>
    </source>
</evidence>
<organism evidence="11">
    <name type="scientific">uncultured Chthoniobacterales bacterium</name>
    <dbReference type="NCBI Taxonomy" id="1836801"/>
    <lineage>
        <taxon>Bacteria</taxon>
        <taxon>Pseudomonadati</taxon>
        <taxon>Verrucomicrobiota</taxon>
        <taxon>Spartobacteria</taxon>
        <taxon>Chthoniobacterales</taxon>
        <taxon>environmental samples</taxon>
    </lineage>
</organism>
<keyword evidence="3" id="KW-0597">Phosphoprotein</keyword>
<dbReference type="EC" id="2.7.13.3" evidence="2"/>
<evidence type="ECO:0000256" key="2">
    <source>
        <dbReference type="ARBA" id="ARBA00012438"/>
    </source>
</evidence>
<dbReference type="PROSITE" id="PS50109">
    <property type="entry name" value="HIS_KIN"/>
    <property type="match status" value="1"/>
</dbReference>
<gene>
    <name evidence="11" type="ORF">AVDCRST_MAG42-2592</name>
</gene>
<evidence type="ECO:0000256" key="4">
    <source>
        <dbReference type="ARBA" id="ARBA00022679"/>
    </source>
</evidence>
<dbReference type="EMBL" id="CADCTA010000091">
    <property type="protein sequence ID" value="CAA9258386.1"/>
    <property type="molecule type" value="Genomic_DNA"/>
</dbReference>
<dbReference type="SMART" id="SM00100">
    <property type="entry name" value="cNMP"/>
    <property type="match status" value="1"/>
</dbReference>
<dbReference type="CDD" id="cd00075">
    <property type="entry name" value="HATPase"/>
    <property type="match status" value="1"/>
</dbReference>
<keyword evidence="5" id="KW-0547">Nucleotide-binding</keyword>
<dbReference type="Gene3D" id="2.60.120.10">
    <property type="entry name" value="Jelly Rolls"/>
    <property type="match status" value="1"/>
</dbReference>
<reference evidence="11" key="1">
    <citation type="submission" date="2020-02" db="EMBL/GenBank/DDBJ databases">
        <authorList>
            <person name="Meier V. D."/>
        </authorList>
    </citation>
    <scope>NUCLEOTIDE SEQUENCE</scope>
    <source>
        <strain evidence="11">AVDCRST_MAG42</strain>
    </source>
</reference>
<dbReference type="InterPro" id="IPR018488">
    <property type="entry name" value="cNMP-bd_CS"/>
</dbReference>
<dbReference type="CDD" id="cd00082">
    <property type="entry name" value="HisKA"/>
    <property type="match status" value="1"/>
</dbReference>
<dbReference type="InterPro" id="IPR018490">
    <property type="entry name" value="cNMP-bd_dom_sf"/>
</dbReference>
<dbReference type="AlphaFoldDB" id="A0A6J4IQY9"/>
<dbReference type="SMART" id="SM00388">
    <property type="entry name" value="HisKA"/>
    <property type="match status" value="1"/>
</dbReference>
<keyword evidence="4" id="KW-0808">Transferase</keyword>
<dbReference type="InterPro" id="IPR036890">
    <property type="entry name" value="HATPase_C_sf"/>
</dbReference>
<name>A0A6J4IQY9_9BACT</name>
<feature type="domain" description="Cyclic nucleotide-binding" evidence="9">
    <location>
        <begin position="35"/>
        <end position="138"/>
    </location>
</feature>
<dbReference type="SUPFAM" id="SSF55874">
    <property type="entry name" value="ATPase domain of HSP90 chaperone/DNA topoisomerase II/histidine kinase"/>
    <property type="match status" value="1"/>
</dbReference>
<dbReference type="CDD" id="cd00038">
    <property type="entry name" value="CAP_ED"/>
    <property type="match status" value="1"/>
</dbReference>
<feature type="domain" description="Histidine kinase" evidence="10">
    <location>
        <begin position="183"/>
        <end position="392"/>
    </location>
</feature>
<dbReference type="SMART" id="SM00387">
    <property type="entry name" value="HATPase_c"/>
    <property type="match status" value="1"/>
</dbReference>
<evidence type="ECO:0000256" key="3">
    <source>
        <dbReference type="ARBA" id="ARBA00022553"/>
    </source>
</evidence>
<dbReference type="Gene3D" id="3.30.565.10">
    <property type="entry name" value="Histidine kinase-like ATPase, C-terminal domain"/>
    <property type="match status" value="1"/>
</dbReference>
<comment type="catalytic activity">
    <reaction evidence="1">
        <text>ATP + protein L-histidine = ADP + protein N-phospho-L-histidine.</text>
        <dbReference type="EC" id="2.7.13.3"/>
    </reaction>
</comment>
<evidence type="ECO:0000256" key="7">
    <source>
        <dbReference type="ARBA" id="ARBA00022840"/>
    </source>
</evidence>
<dbReference type="InterPro" id="IPR014710">
    <property type="entry name" value="RmlC-like_jellyroll"/>
</dbReference>